<sequence>MGACTVYKLKGADFTGQGLPNIFPFVAKDSLDFAFNLASGNLKDLTTKTADLVPYRTTSVAGGGSRVVDPTVVTQALNGLGVRIANGCLVSSVGFTPIPIGGAVKFTLMFVGGWDGTNVDNPITAPGISIFLDIGNGVTSNNAPMMQYCKTDKSLGARLRSASSSNIGSIIPNETRQYFMVLTFDGNKWSLYNKTLNIVVTKTNAELGVTGTIPVASGLVPLFYYFGHGHTTSTIAALPLILCKSAKWNRVLTDEEIETQYQLSKVILPNLI</sequence>
<organism evidence="1 2">
    <name type="scientific">Acinetobacter proteolyticus</name>
    <dbReference type="NCBI Taxonomy" id="1776741"/>
    <lineage>
        <taxon>Bacteria</taxon>
        <taxon>Pseudomonadati</taxon>
        <taxon>Pseudomonadota</taxon>
        <taxon>Gammaproteobacteria</taxon>
        <taxon>Moraxellales</taxon>
        <taxon>Moraxellaceae</taxon>
        <taxon>Acinetobacter</taxon>
    </lineage>
</organism>
<proteinExistence type="predicted"/>
<evidence type="ECO:0000313" key="1">
    <source>
        <dbReference type="EMBL" id="PKF31914.1"/>
    </source>
</evidence>
<dbReference type="AlphaFoldDB" id="A0A2N0WBN1"/>
<dbReference type="RefSeq" id="WP_101237239.1">
    <property type="nucleotide sequence ID" value="NZ_PISJ01000019.1"/>
</dbReference>
<name>A0A2N0WBN1_9GAMM</name>
<dbReference type="EMBL" id="PISJ01000019">
    <property type="protein sequence ID" value="PKF31914.1"/>
    <property type="molecule type" value="Genomic_DNA"/>
</dbReference>
<reference evidence="1 2" key="1">
    <citation type="submission" date="2017-12" db="EMBL/GenBank/DDBJ databases">
        <title>Draft Genome sequences of multiple microbial strains isolated from spacecraft associated surfaces.</title>
        <authorList>
            <person name="Seuylemezian A."/>
            <person name="Vaishampayan P."/>
            <person name="Venkateswaran K."/>
        </authorList>
    </citation>
    <scope>NUCLEOTIDE SEQUENCE [LARGE SCALE GENOMIC DNA]</scope>
    <source>
        <strain evidence="1 2">2P01AA</strain>
    </source>
</reference>
<comment type="caution">
    <text evidence="1">The sequence shown here is derived from an EMBL/GenBank/DDBJ whole genome shotgun (WGS) entry which is preliminary data.</text>
</comment>
<protein>
    <submittedName>
        <fullName evidence="1">Uncharacterized protein</fullName>
    </submittedName>
</protein>
<accession>A0A2N0WBN1</accession>
<evidence type="ECO:0000313" key="2">
    <source>
        <dbReference type="Proteomes" id="UP000233553"/>
    </source>
</evidence>
<dbReference type="Proteomes" id="UP000233553">
    <property type="component" value="Unassembled WGS sequence"/>
</dbReference>
<gene>
    <name evidence="1" type="ORF">CW311_16905</name>
</gene>